<feature type="transmembrane region" description="Helical" evidence="8">
    <location>
        <begin position="395"/>
        <end position="415"/>
    </location>
</feature>
<comment type="subcellular location">
    <subcellularLocation>
        <location evidence="1">Cell membrane</location>
        <topology evidence="1">Multi-pass membrane protein</topology>
    </subcellularLocation>
</comment>
<keyword evidence="9" id="KW-0732">Signal</keyword>
<evidence type="ECO:0000256" key="9">
    <source>
        <dbReference type="SAM" id="SignalP"/>
    </source>
</evidence>
<keyword evidence="2" id="KW-1003">Cell membrane</keyword>
<reference evidence="10 11" key="1">
    <citation type="submission" date="2024-08" db="EMBL/GenBank/DDBJ databases">
        <authorList>
            <person name="Cucini C."/>
            <person name="Frati F."/>
        </authorList>
    </citation>
    <scope>NUCLEOTIDE SEQUENCE [LARGE SCALE GENOMIC DNA]</scope>
</reference>
<feature type="transmembrane region" description="Helical" evidence="8">
    <location>
        <begin position="663"/>
        <end position="685"/>
    </location>
</feature>
<keyword evidence="7" id="KW-0325">Glycoprotein</keyword>
<keyword evidence="5 8" id="KW-0472">Membrane</keyword>
<feature type="signal peptide" evidence="9">
    <location>
        <begin position="1"/>
        <end position="22"/>
    </location>
</feature>
<dbReference type="PANTHER" id="PTHR42643">
    <property type="entry name" value="IONOTROPIC RECEPTOR 20A-RELATED"/>
    <property type="match status" value="1"/>
</dbReference>
<protein>
    <submittedName>
        <fullName evidence="10">Uncharacterized protein</fullName>
    </submittedName>
</protein>
<feature type="chain" id="PRO_5047399689" evidence="9">
    <location>
        <begin position="23"/>
        <end position="690"/>
    </location>
</feature>
<dbReference type="Gene3D" id="1.10.287.70">
    <property type="match status" value="1"/>
</dbReference>
<evidence type="ECO:0000256" key="3">
    <source>
        <dbReference type="ARBA" id="ARBA00022692"/>
    </source>
</evidence>
<sequence>MGVNKLKLVAIIALISIAVVTGNQNSVFLESENIVLSDVVYTFFRNFYHCLFQFHVGSTSSHEQNLDWDLYTTPIKFYGGESPFTIQNGNTSIPKHRKRQNVQSARRRYSNCTVQLQIYCNQVTKGTAVGQREFLWFIFTDETEHCHGGLIQDGFKRGLIEDGYPGVFFGIFNFNSVHMLCFSCLEQKRFTNLKELATNDIPSYKKLWSSLHSKLSGATFVINYLEAKLPNFKKLDNWTSCNIHKGHSFPVETCTYFSIMKELNFSTVYTKQLYSLVSNPIYDGSILSRNVMNWQLANWLSSNHLEMVSYAMNIRPYAYILIIDSIGSNFSTAITQPFDWQTWLALIIAIFVVAFMLRLAYVIVYSASSTSIYTCIPTFGLLLDQPATNLKSKATSGFITWCVWSFVAITLSQFYKGTLFSFLSISVAPRVPDNLEEVLETNKFIVTSGSAYAANMKDDATGVGLKASSILRDLLLEDMLESHPELNASIYGKLHRKLEWLGSDFGKIFLGILRTNSFFSIYSNRSAEVEVPTKYFFMDMSHFVERFRMYLKFFTRKWVSKSHPLPCFVGRAGWAVSHNYMYDRIKIMLARVYESGLYERWETYWHKNQALQSMRNIVNKLDKNVKKDLLRKGKKLSYINSFQFVYMSEEKQHLDSEAKPIEFSMLAIILVYTMVSFLFASVVFIHECLN</sequence>
<evidence type="ECO:0000313" key="11">
    <source>
        <dbReference type="Proteomes" id="UP001642540"/>
    </source>
</evidence>
<name>A0ABP1RAQ1_9HEXA</name>
<dbReference type="Proteomes" id="UP001642540">
    <property type="component" value="Unassembled WGS sequence"/>
</dbReference>
<evidence type="ECO:0000313" key="10">
    <source>
        <dbReference type="EMBL" id="CAL8124726.1"/>
    </source>
</evidence>
<evidence type="ECO:0000256" key="5">
    <source>
        <dbReference type="ARBA" id="ARBA00023136"/>
    </source>
</evidence>
<keyword evidence="11" id="KW-1185">Reference proteome</keyword>
<proteinExistence type="predicted"/>
<evidence type="ECO:0000256" key="6">
    <source>
        <dbReference type="ARBA" id="ARBA00023170"/>
    </source>
</evidence>
<keyword evidence="3 8" id="KW-0812">Transmembrane</keyword>
<dbReference type="EMBL" id="CAXLJM020000068">
    <property type="protein sequence ID" value="CAL8124726.1"/>
    <property type="molecule type" value="Genomic_DNA"/>
</dbReference>
<dbReference type="PANTHER" id="PTHR42643:SF24">
    <property type="entry name" value="IONOTROPIC RECEPTOR 60A"/>
    <property type="match status" value="1"/>
</dbReference>
<accession>A0ABP1RAQ1</accession>
<evidence type="ECO:0000256" key="2">
    <source>
        <dbReference type="ARBA" id="ARBA00022475"/>
    </source>
</evidence>
<evidence type="ECO:0000256" key="1">
    <source>
        <dbReference type="ARBA" id="ARBA00004651"/>
    </source>
</evidence>
<evidence type="ECO:0000256" key="4">
    <source>
        <dbReference type="ARBA" id="ARBA00022989"/>
    </source>
</evidence>
<feature type="transmembrane region" description="Helical" evidence="8">
    <location>
        <begin position="340"/>
        <end position="357"/>
    </location>
</feature>
<comment type="caution">
    <text evidence="10">The sequence shown here is derived from an EMBL/GenBank/DDBJ whole genome shotgun (WGS) entry which is preliminary data.</text>
</comment>
<evidence type="ECO:0000256" key="8">
    <source>
        <dbReference type="SAM" id="Phobius"/>
    </source>
</evidence>
<organism evidence="10 11">
    <name type="scientific">Orchesella dallaii</name>
    <dbReference type="NCBI Taxonomy" id="48710"/>
    <lineage>
        <taxon>Eukaryota</taxon>
        <taxon>Metazoa</taxon>
        <taxon>Ecdysozoa</taxon>
        <taxon>Arthropoda</taxon>
        <taxon>Hexapoda</taxon>
        <taxon>Collembola</taxon>
        <taxon>Entomobryomorpha</taxon>
        <taxon>Entomobryoidea</taxon>
        <taxon>Orchesellidae</taxon>
        <taxon>Orchesellinae</taxon>
        <taxon>Orchesella</taxon>
    </lineage>
</organism>
<keyword evidence="4 8" id="KW-1133">Transmembrane helix</keyword>
<evidence type="ECO:0000256" key="7">
    <source>
        <dbReference type="ARBA" id="ARBA00023180"/>
    </source>
</evidence>
<gene>
    <name evidence="10" type="ORF">ODALV1_LOCUS20740</name>
</gene>
<keyword evidence="6" id="KW-0675">Receptor</keyword>
<dbReference type="InterPro" id="IPR052192">
    <property type="entry name" value="Insect_Ionotropic_Sensory_Rcpt"/>
</dbReference>